<keyword evidence="3" id="KW-1185">Reference proteome</keyword>
<organism evidence="2 3">
    <name type="scientific">Dryococelus australis</name>
    <dbReference type="NCBI Taxonomy" id="614101"/>
    <lineage>
        <taxon>Eukaryota</taxon>
        <taxon>Metazoa</taxon>
        <taxon>Ecdysozoa</taxon>
        <taxon>Arthropoda</taxon>
        <taxon>Hexapoda</taxon>
        <taxon>Insecta</taxon>
        <taxon>Pterygota</taxon>
        <taxon>Neoptera</taxon>
        <taxon>Polyneoptera</taxon>
        <taxon>Phasmatodea</taxon>
        <taxon>Verophasmatodea</taxon>
        <taxon>Anareolatae</taxon>
        <taxon>Phasmatidae</taxon>
        <taxon>Eurycanthinae</taxon>
        <taxon>Dryococelus</taxon>
    </lineage>
</organism>
<protein>
    <submittedName>
        <fullName evidence="2">Uncharacterized protein</fullName>
    </submittedName>
</protein>
<comment type="caution">
    <text evidence="2">The sequence shown here is derived from an EMBL/GenBank/DDBJ whole genome shotgun (WGS) entry which is preliminary data.</text>
</comment>
<gene>
    <name evidence="2" type="ORF">PR048_028491</name>
</gene>
<dbReference type="Proteomes" id="UP001159363">
    <property type="component" value="Chromosome 12"/>
</dbReference>
<name>A0ABQ9GAP6_9NEOP</name>
<evidence type="ECO:0000256" key="1">
    <source>
        <dbReference type="SAM" id="MobiDB-lite"/>
    </source>
</evidence>
<reference evidence="2 3" key="1">
    <citation type="submission" date="2023-02" db="EMBL/GenBank/DDBJ databases">
        <title>LHISI_Scaffold_Assembly.</title>
        <authorList>
            <person name="Stuart O.P."/>
            <person name="Cleave R."/>
            <person name="Magrath M.J.L."/>
            <person name="Mikheyev A.S."/>
        </authorList>
    </citation>
    <scope>NUCLEOTIDE SEQUENCE [LARGE SCALE GENOMIC DNA]</scope>
    <source>
        <strain evidence="2">Daus_M_001</strain>
        <tissue evidence="2">Leg muscle</tissue>
    </source>
</reference>
<evidence type="ECO:0000313" key="3">
    <source>
        <dbReference type="Proteomes" id="UP001159363"/>
    </source>
</evidence>
<accession>A0ABQ9GAP6</accession>
<evidence type="ECO:0000313" key="2">
    <source>
        <dbReference type="EMBL" id="KAJ8869500.1"/>
    </source>
</evidence>
<feature type="region of interest" description="Disordered" evidence="1">
    <location>
        <begin position="731"/>
        <end position="757"/>
    </location>
</feature>
<proteinExistence type="predicted"/>
<feature type="region of interest" description="Disordered" evidence="1">
    <location>
        <begin position="627"/>
        <end position="649"/>
    </location>
</feature>
<sequence length="848" mass="93589">MSIGERSWGDGLIRLLGAMLGRYVLGVKVKVTGQMSWVRGKRSMTYKMADGATVAQRVECSPPTQANRARSSAGLLPDIHAWGSCRTMPLAGGFSRRSPVPTTVAFWRRSILTSLLPHRFFKKKIVKSLPNSPLSFSSKTTVASLTTYAVNTSALSSRLRYWSQPEPTRSGNKSVILCEHVSVHGSSTLHSNRRKTTDSQWKCLHEPRWCSGQTTRLTPRLTVIDCRWGRSRIFACGNRAERCRWSAGFLGDLPFPPPLHSRVALYSSHFALFGFQSLDIKSLPKLSTPVFTLSSHSVCIKVGILFRSFVMLINSAVRATFLTSHLLLMVANSQHHPQCYDGGGGEAEEFTHTGPQQYPAVRQATVPLFEVEAEELPAPKRNFFWPQTENYNRWLFGIVQNRSAMRGYLGVSVVPDIVRPKSSLIDWLFGTLLSPVRRLPDGHGKPQSGLGLDMTNSYASRTRGRAVVDVVATALASHQGEPGPIPVRECFRVSHMGIMTDDAARWRVFSGISCFRHACIPTLHHIVLSSPFSRVSEASSSQIRDVSHLVHCRTRFDLPCSPKSVESVMNSDPVDTTEQHESHQQECHAGAAGCSVMAVGGLRVRRTVKKDRTQGRLRTSTSRVDIASGHVDPQSGELSTDRCIDPPVLTTSPQGSFLPLSRPRPLHSTSVAVTESGCLATNTASGSTTVDKVSNIHHTGAAARQADSAPEAGRLHSRHLHVRRWSVDERGENNYTPRAGRSFGRRGTDLVNPQRSSHRHIGALVQRWRHKKDIQDESFKEAPWDVRVTERGNEEIQSNSGMSIGGRSGGKGVSRLLGVELKWRLVEVTRWRFPAPGLGGTACPRSVK</sequence>
<dbReference type="EMBL" id="JARBHB010000013">
    <property type="protein sequence ID" value="KAJ8869500.1"/>
    <property type="molecule type" value="Genomic_DNA"/>
</dbReference>